<accession>A0AAU9JJX6</accession>
<dbReference type="Proteomes" id="UP001162131">
    <property type="component" value="Unassembled WGS sequence"/>
</dbReference>
<dbReference type="AlphaFoldDB" id="A0AAU9JJX6"/>
<name>A0AAU9JJX6_9CILI</name>
<organism evidence="1 2">
    <name type="scientific">Blepharisma stoltei</name>
    <dbReference type="NCBI Taxonomy" id="1481888"/>
    <lineage>
        <taxon>Eukaryota</taxon>
        <taxon>Sar</taxon>
        <taxon>Alveolata</taxon>
        <taxon>Ciliophora</taxon>
        <taxon>Postciliodesmatophora</taxon>
        <taxon>Heterotrichea</taxon>
        <taxon>Heterotrichida</taxon>
        <taxon>Blepharismidae</taxon>
        <taxon>Blepharisma</taxon>
    </lineage>
</organism>
<reference evidence="1" key="1">
    <citation type="submission" date="2021-09" db="EMBL/GenBank/DDBJ databases">
        <authorList>
            <consortium name="AG Swart"/>
            <person name="Singh M."/>
            <person name="Singh A."/>
            <person name="Seah K."/>
            <person name="Emmerich C."/>
        </authorList>
    </citation>
    <scope>NUCLEOTIDE SEQUENCE</scope>
    <source>
        <strain evidence="1">ATCC30299</strain>
    </source>
</reference>
<evidence type="ECO:0000313" key="1">
    <source>
        <dbReference type="EMBL" id="CAG9327190.1"/>
    </source>
</evidence>
<evidence type="ECO:0000313" key="2">
    <source>
        <dbReference type="Proteomes" id="UP001162131"/>
    </source>
</evidence>
<sequence length="151" mass="17428">MCSTLLKNFAMLRTIKSCEDVSDGDLYKTETVASLSHSSTNDDICPSLYTLDNKEDFESLCIINLKNCQTPDCYRTNPLTPSENLHLFTRLEVNKEIKIRDLNWKIRKLLHYLDEEIEAISIRDECSIAPKPLELDSPSSNFIKQRRKAKK</sequence>
<comment type="caution">
    <text evidence="1">The sequence shown here is derived from an EMBL/GenBank/DDBJ whole genome shotgun (WGS) entry which is preliminary data.</text>
</comment>
<protein>
    <submittedName>
        <fullName evidence="1">Uncharacterized protein</fullName>
    </submittedName>
</protein>
<proteinExistence type="predicted"/>
<dbReference type="EMBL" id="CAJZBQ010000043">
    <property type="protein sequence ID" value="CAG9327190.1"/>
    <property type="molecule type" value="Genomic_DNA"/>
</dbReference>
<keyword evidence="2" id="KW-1185">Reference proteome</keyword>
<gene>
    <name evidence="1" type="ORF">BSTOLATCC_MIC43230</name>
</gene>